<keyword evidence="1" id="KW-0732">Signal</keyword>
<evidence type="ECO:0000259" key="2">
    <source>
        <dbReference type="Pfam" id="PF10645"/>
    </source>
</evidence>
<comment type="caution">
    <text evidence="3">The sequence shown here is derived from an EMBL/GenBank/DDBJ whole genome shotgun (WGS) entry which is preliminary data.</text>
</comment>
<name>A0ABR1LYL6_9PEZI</name>
<keyword evidence="4" id="KW-1185">Reference proteome</keyword>
<dbReference type="EMBL" id="JBBPEH010000004">
    <property type="protein sequence ID" value="KAK7539810.1"/>
    <property type="molecule type" value="Genomic_DNA"/>
</dbReference>
<proteinExistence type="predicted"/>
<dbReference type="GeneID" id="92028086"/>
<gene>
    <name evidence="3" type="ORF">J3D65DRAFT_298466</name>
</gene>
<feature type="signal peptide" evidence="1">
    <location>
        <begin position="1"/>
        <end position="19"/>
    </location>
</feature>
<dbReference type="Pfam" id="PF10645">
    <property type="entry name" value="Carb_bind"/>
    <property type="match status" value="1"/>
</dbReference>
<organism evidence="3 4">
    <name type="scientific">Phyllosticta citribraziliensis</name>
    <dbReference type="NCBI Taxonomy" id="989973"/>
    <lineage>
        <taxon>Eukaryota</taxon>
        <taxon>Fungi</taxon>
        <taxon>Dikarya</taxon>
        <taxon>Ascomycota</taxon>
        <taxon>Pezizomycotina</taxon>
        <taxon>Dothideomycetes</taxon>
        <taxon>Dothideomycetes incertae sedis</taxon>
        <taxon>Botryosphaeriales</taxon>
        <taxon>Phyllostictaceae</taxon>
        <taxon>Phyllosticta</taxon>
    </lineage>
</organism>
<accession>A0ABR1LYL6</accession>
<dbReference type="InterPro" id="IPR018909">
    <property type="entry name" value="Eng1_septum"/>
</dbReference>
<reference evidence="3 4" key="1">
    <citation type="submission" date="2024-04" db="EMBL/GenBank/DDBJ databases">
        <title>Phyllosticta paracitricarpa is synonymous to the EU quarantine fungus P. citricarpa based on phylogenomic analyses.</title>
        <authorList>
            <consortium name="Lawrence Berkeley National Laboratory"/>
            <person name="Van ingen-buijs V.A."/>
            <person name="Van westerhoven A.C."/>
            <person name="Haridas S."/>
            <person name="Skiadas P."/>
            <person name="Martin F."/>
            <person name="Groenewald J.Z."/>
            <person name="Crous P.W."/>
            <person name="Seidl M.F."/>
        </authorList>
    </citation>
    <scope>NUCLEOTIDE SEQUENCE [LARGE SCALE GENOMIC DNA]</scope>
    <source>
        <strain evidence="3 4">CPC 17464</strain>
    </source>
</reference>
<dbReference type="PANTHER" id="PTHR42047">
    <property type="entry name" value="PROTEIN, PUTATIVE (AFU_ORTHOLOGUE AFUA_6G03560)-RELATED"/>
    <property type="match status" value="1"/>
</dbReference>
<evidence type="ECO:0000313" key="3">
    <source>
        <dbReference type="EMBL" id="KAK7539810.1"/>
    </source>
</evidence>
<protein>
    <recommendedName>
        <fullName evidence="2">Endo-1,3(4)-beta-glucanase 1 carbohydrate binding domain-containing protein</fullName>
    </recommendedName>
</protein>
<evidence type="ECO:0000256" key="1">
    <source>
        <dbReference type="SAM" id="SignalP"/>
    </source>
</evidence>
<dbReference type="Proteomes" id="UP001360953">
    <property type="component" value="Unassembled WGS sequence"/>
</dbReference>
<sequence length="252" mass="27384">MKSLTSSFACVLLLGAAAAQEIKFCGSSLLPYQEVTYTCVDDYLLCPVIAGFKYKRCGDSCYSDLQYNCTDDKILAELPQLDKSFQVAVLRKDFEFLDGQIINAVESKFVVGQKPNVYCPSPPLPSCNDLKNITVFSGTQPGALSSKRASLDTIVPGGQQGVIEQSGLFGYSIPHSAFIPAGEYNGPGVFRAYKDGEFIFTGGKGWRACLVDDKGSLEIFQEIDGYQPKGLCIDIKLVTKDPGVPGPYAWSY</sequence>
<evidence type="ECO:0000313" key="4">
    <source>
        <dbReference type="Proteomes" id="UP001360953"/>
    </source>
</evidence>
<dbReference type="InterPro" id="IPR052820">
    <property type="entry name" value="PhiA_domain"/>
</dbReference>
<dbReference type="RefSeq" id="XP_066657081.1">
    <property type="nucleotide sequence ID" value="XM_066795180.1"/>
</dbReference>
<feature type="domain" description="Endo-1,3(4)-beta-glucanase 1 carbohydrate binding" evidence="2">
    <location>
        <begin position="31"/>
        <end position="73"/>
    </location>
</feature>
<dbReference type="PANTHER" id="PTHR42047:SF1">
    <property type="entry name" value="PROTEIN, PUTATIVE (AFU_ORTHOLOGUE AFUA_6G03560)-RELATED"/>
    <property type="match status" value="1"/>
</dbReference>
<feature type="chain" id="PRO_5046616573" description="Endo-1,3(4)-beta-glucanase 1 carbohydrate binding domain-containing protein" evidence="1">
    <location>
        <begin position="20"/>
        <end position="252"/>
    </location>
</feature>